<protein>
    <submittedName>
        <fullName evidence="2">Uncharacterized protein</fullName>
    </submittedName>
</protein>
<reference evidence="2" key="2">
    <citation type="submission" date="2018-05" db="EMBL/GenBank/DDBJ databases">
        <title>OpunRS2 (Oryza punctata Reference Sequence Version 2).</title>
        <authorList>
            <person name="Zhang J."/>
            <person name="Kudrna D."/>
            <person name="Lee S."/>
            <person name="Talag J."/>
            <person name="Welchert J."/>
            <person name="Wing R.A."/>
        </authorList>
    </citation>
    <scope>NUCLEOTIDE SEQUENCE [LARGE SCALE GENOMIC DNA]</scope>
</reference>
<dbReference type="Proteomes" id="UP000026962">
    <property type="component" value="Chromosome 7"/>
</dbReference>
<keyword evidence="3" id="KW-1185">Reference proteome</keyword>
<proteinExistence type="predicted"/>
<name>A0A0E0LGP6_ORYPU</name>
<dbReference type="HOGENOM" id="CLU_093641_0_0_1"/>
<dbReference type="EnsemblPlants" id="OPUNC07G01900.1">
    <property type="protein sequence ID" value="OPUNC07G01900.1"/>
    <property type="gene ID" value="OPUNC07G01900"/>
</dbReference>
<organism evidence="2">
    <name type="scientific">Oryza punctata</name>
    <name type="common">Red rice</name>
    <dbReference type="NCBI Taxonomy" id="4537"/>
    <lineage>
        <taxon>Eukaryota</taxon>
        <taxon>Viridiplantae</taxon>
        <taxon>Streptophyta</taxon>
        <taxon>Embryophyta</taxon>
        <taxon>Tracheophyta</taxon>
        <taxon>Spermatophyta</taxon>
        <taxon>Magnoliopsida</taxon>
        <taxon>Liliopsida</taxon>
        <taxon>Poales</taxon>
        <taxon>Poaceae</taxon>
        <taxon>BOP clade</taxon>
        <taxon>Oryzoideae</taxon>
        <taxon>Oryzeae</taxon>
        <taxon>Oryzinae</taxon>
        <taxon>Oryza</taxon>
    </lineage>
</organism>
<evidence type="ECO:0000256" key="1">
    <source>
        <dbReference type="SAM" id="MobiDB-lite"/>
    </source>
</evidence>
<evidence type="ECO:0000313" key="2">
    <source>
        <dbReference type="EnsemblPlants" id="OPUNC07G01900.1"/>
    </source>
</evidence>
<reference evidence="2" key="1">
    <citation type="submission" date="2015-04" db="UniProtKB">
        <authorList>
            <consortium name="EnsemblPlants"/>
        </authorList>
    </citation>
    <scope>IDENTIFICATION</scope>
</reference>
<sequence>MRTARRRAVLVETLPVDSFGGKNDGKSGSAAEDVAVVDDELPGGVTASEAVGADDDSTGVTSNEEEVAGSDDDAYSATDLDNYLEYEDDIADGLVSLKIDGDATPPILLDDSPPPTDNSPPPIDAAAVEEKEPAYLPPTDASAVEEEPAYATEYEQLCFDGQFGYLSGGGYSYSYGGGGRAYYGDPYQYHYPATYLPSYYLPRRITWAPNRTATATSTVD</sequence>
<feature type="region of interest" description="Disordered" evidence="1">
    <location>
        <begin position="38"/>
        <end position="76"/>
    </location>
</feature>
<feature type="compositionally biased region" description="Acidic residues" evidence="1">
    <location>
        <begin position="52"/>
        <end position="74"/>
    </location>
</feature>
<evidence type="ECO:0000313" key="3">
    <source>
        <dbReference type="Proteomes" id="UP000026962"/>
    </source>
</evidence>
<dbReference type="Gramene" id="OPUNC07G01900.1">
    <property type="protein sequence ID" value="OPUNC07G01900.1"/>
    <property type="gene ID" value="OPUNC07G01900"/>
</dbReference>
<dbReference type="OMA" id="PRRITWA"/>
<accession>A0A0E0LGP6</accession>
<dbReference type="AlphaFoldDB" id="A0A0E0LGP6"/>